<evidence type="ECO:0000256" key="5">
    <source>
        <dbReference type="ARBA" id="ARBA00022989"/>
    </source>
</evidence>
<keyword evidence="3 7" id="KW-0812">Transmembrane</keyword>
<dbReference type="EMBL" id="NWUJ01000004">
    <property type="protein sequence ID" value="PFH35901.1"/>
    <property type="molecule type" value="Genomic_DNA"/>
</dbReference>
<evidence type="ECO:0000256" key="7">
    <source>
        <dbReference type="SAM" id="Phobius"/>
    </source>
</evidence>
<reference evidence="8 9" key="1">
    <citation type="submission" date="2017-09" db="EMBL/GenBank/DDBJ databases">
        <title>Genome sequencing of Besnoitia besnoiti strain Bb-Ger1.</title>
        <authorList>
            <person name="Schares G."/>
            <person name="Venepally P."/>
            <person name="Lorenzi H.A."/>
        </authorList>
    </citation>
    <scope>NUCLEOTIDE SEQUENCE [LARGE SCALE GENOMIC DNA]</scope>
    <source>
        <strain evidence="8 9">Bb-Ger1</strain>
    </source>
</reference>
<dbReference type="STRING" id="94643.A0A2A9MI21"/>
<dbReference type="VEuPathDB" id="ToxoDB:BESB_055520"/>
<dbReference type="GO" id="GO:0012507">
    <property type="term" value="C:ER to Golgi transport vesicle membrane"/>
    <property type="evidence" value="ECO:0007669"/>
    <property type="project" value="TreeGrafter"/>
</dbReference>
<dbReference type="GO" id="GO:0015031">
    <property type="term" value="P:protein transport"/>
    <property type="evidence" value="ECO:0007669"/>
    <property type="project" value="UniProtKB-KW"/>
</dbReference>
<evidence type="ECO:0000256" key="2">
    <source>
        <dbReference type="ARBA" id="ARBA00022448"/>
    </source>
</evidence>
<keyword evidence="2" id="KW-0813">Transport</keyword>
<evidence type="ECO:0000313" key="8">
    <source>
        <dbReference type="EMBL" id="PFH35901.1"/>
    </source>
</evidence>
<dbReference type="GO" id="GO:0005789">
    <property type="term" value="C:endoplasmic reticulum membrane"/>
    <property type="evidence" value="ECO:0007669"/>
    <property type="project" value="TreeGrafter"/>
</dbReference>
<feature type="transmembrane region" description="Helical" evidence="7">
    <location>
        <begin position="219"/>
        <end position="238"/>
    </location>
</feature>
<dbReference type="GO" id="GO:0005484">
    <property type="term" value="F:SNAP receptor activity"/>
    <property type="evidence" value="ECO:0007669"/>
    <property type="project" value="TreeGrafter"/>
</dbReference>
<dbReference type="Pfam" id="PF12352">
    <property type="entry name" value="V-SNARE_C"/>
    <property type="match status" value="1"/>
</dbReference>
<dbReference type="KEGG" id="bbes:BESB_055520"/>
<evidence type="ECO:0000256" key="3">
    <source>
        <dbReference type="ARBA" id="ARBA00022692"/>
    </source>
</evidence>
<protein>
    <submittedName>
        <fullName evidence="8">Putative SNARE protein</fullName>
    </submittedName>
</protein>
<evidence type="ECO:0000313" key="9">
    <source>
        <dbReference type="Proteomes" id="UP000224006"/>
    </source>
</evidence>
<dbReference type="PANTHER" id="PTHR21230:SF1">
    <property type="entry name" value="GOLGI SNAP RECEPTOR COMPLEX MEMBER 2"/>
    <property type="match status" value="1"/>
</dbReference>
<keyword evidence="6 7" id="KW-0472">Membrane</keyword>
<dbReference type="GO" id="GO:0031902">
    <property type="term" value="C:late endosome membrane"/>
    <property type="evidence" value="ECO:0007669"/>
    <property type="project" value="TreeGrafter"/>
</dbReference>
<dbReference type="GO" id="GO:0000149">
    <property type="term" value="F:SNARE binding"/>
    <property type="evidence" value="ECO:0007669"/>
    <property type="project" value="TreeGrafter"/>
</dbReference>
<dbReference type="PANTHER" id="PTHR21230">
    <property type="entry name" value="VESICLE TRANSPORT V-SNARE PROTEIN VTI1-RELATED"/>
    <property type="match status" value="1"/>
</dbReference>
<dbReference type="OrthoDB" id="158360at2759"/>
<accession>A0A2A9MI21</accession>
<comment type="caution">
    <text evidence="8">The sequence shown here is derived from an EMBL/GenBank/DDBJ whole genome shotgun (WGS) entry which is preliminary data.</text>
</comment>
<evidence type="ECO:0000256" key="4">
    <source>
        <dbReference type="ARBA" id="ARBA00022927"/>
    </source>
</evidence>
<proteinExistence type="predicted"/>
<keyword evidence="4" id="KW-0653">Protein transport</keyword>
<name>A0A2A9MI21_BESBE</name>
<dbReference type="GO" id="GO:0031201">
    <property type="term" value="C:SNARE complex"/>
    <property type="evidence" value="ECO:0007669"/>
    <property type="project" value="TreeGrafter"/>
</dbReference>
<evidence type="ECO:0000256" key="6">
    <source>
        <dbReference type="ARBA" id="ARBA00023136"/>
    </source>
</evidence>
<evidence type="ECO:0000256" key="1">
    <source>
        <dbReference type="ARBA" id="ARBA00004211"/>
    </source>
</evidence>
<dbReference type="GO" id="GO:0006906">
    <property type="term" value="P:vesicle fusion"/>
    <property type="evidence" value="ECO:0007669"/>
    <property type="project" value="TreeGrafter"/>
</dbReference>
<comment type="subcellular location">
    <subcellularLocation>
        <location evidence="1">Membrane</location>
        <topology evidence="1">Single-pass type IV membrane protein</topology>
    </subcellularLocation>
</comment>
<gene>
    <name evidence="8" type="ORF">BESB_055520</name>
</gene>
<dbReference type="GeneID" id="40310481"/>
<dbReference type="GO" id="GO:0005794">
    <property type="term" value="C:Golgi apparatus"/>
    <property type="evidence" value="ECO:0007669"/>
    <property type="project" value="TreeGrafter"/>
</dbReference>
<sequence>MASAAAWSLASLYPACIACRKQIDALVASCEASGPGGPSGLSAFEAGGAPKASVATQQRLVALTRQLERDLARLDAAFESERAALAPQQASLWRRRLAALHEDAQALQSAVDVQLGSVYRRQVEEKRQREALLDGRQREAERTREAELSYARERDKLHESHTMLDAVLAEGRGVLDKMVQQNSILKTAKRKILDMSTSAGLSASIIGAVTRRQATDRKIVFAGMLATLLFFFLLYRFFHSGSAGSAEPTDASGDGAWASDAAAAARRLDAADAATASGEAGWAAGAPGDYGR</sequence>
<organism evidence="8 9">
    <name type="scientific">Besnoitia besnoiti</name>
    <name type="common">Apicomplexan protozoan</name>
    <dbReference type="NCBI Taxonomy" id="94643"/>
    <lineage>
        <taxon>Eukaryota</taxon>
        <taxon>Sar</taxon>
        <taxon>Alveolata</taxon>
        <taxon>Apicomplexa</taxon>
        <taxon>Conoidasida</taxon>
        <taxon>Coccidia</taxon>
        <taxon>Eucoccidiorida</taxon>
        <taxon>Eimeriorina</taxon>
        <taxon>Sarcocystidae</taxon>
        <taxon>Besnoitia</taxon>
    </lineage>
</organism>
<dbReference type="RefSeq" id="XP_029219910.1">
    <property type="nucleotide sequence ID" value="XM_029363987.1"/>
</dbReference>
<dbReference type="Proteomes" id="UP000224006">
    <property type="component" value="Chromosome IV"/>
</dbReference>
<keyword evidence="5 7" id="KW-1133">Transmembrane helix</keyword>
<keyword evidence="9" id="KW-1185">Reference proteome</keyword>
<dbReference type="AlphaFoldDB" id="A0A2A9MI21"/>